<feature type="binding site" evidence="9">
    <location>
        <position position="551"/>
    </location>
    <ligand>
        <name>Mn(2+)</name>
        <dbReference type="ChEBI" id="CHEBI:29035"/>
    </ligand>
</feature>
<keyword evidence="12" id="KW-1185">Reference proteome</keyword>
<dbReference type="InterPro" id="IPR042211">
    <property type="entry name" value="CRISPR-assoc_Cas1_N"/>
</dbReference>
<feature type="binding site" evidence="9">
    <location>
        <position position="470"/>
    </location>
    <ligand>
        <name>Mn(2+)</name>
        <dbReference type="ChEBI" id="CHEBI:29035"/>
    </ligand>
</feature>
<keyword evidence="7 9" id="KW-0238">DNA-binding</keyword>
<dbReference type="HAMAP" id="MF_01470">
    <property type="entry name" value="Cas1"/>
    <property type="match status" value="1"/>
</dbReference>
<evidence type="ECO:0000256" key="6">
    <source>
        <dbReference type="ARBA" id="ARBA00023118"/>
    </source>
</evidence>
<evidence type="ECO:0000256" key="1">
    <source>
        <dbReference type="ARBA" id="ARBA00022722"/>
    </source>
</evidence>
<keyword evidence="3 9" id="KW-0255">Endonuclease</keyword>
<evidence type="ECO:0000256" key="2">
    <source>
        <dbReference type="ARBA" id="ARBA00022723"/>
    </source>
</evidence>
<evidence type="ECO:0000256" key="5">
    <source>
        <dbReference type="ARBA" id="ARBA00022842"/>
    </source>
</evidence>
<dbReference type="Proteomes" id="UP000217549">
    <property type="component" value="Chromosome I"/>
</dbReference>
<keyword evidence="5 9" id="KW-0460">Magnesium</keyword>
<dbReference type="EMBL" id="LT907978">
    <property type="protein sequence ID" value="SOB72962.1"/>
    <property type="molecule type" value="Genomic_DNA"/>
</dbReference>
<feature type="binding site" evidence="9">
    <location>
        <position position="536"/>
    </location>
    <ligand>
        <name>Mn(2+)</name>
        <dbReference type="ChEBI" id="CHEBI:29035"/>
    </ligand>
</feature>
<dbReference type="PROSITE" id="PS50878">
    <property type="entry name" value="RT_POL"/>
    <property type="match status" value="1"/>
</dbReference>
<proteinExistence type="inferred from homology"/>
<dbReference type="GO" id="GO:0046872">
    <property type="term" value="F:metal ion binding"/>
    <property type="evidence" value="ECO:0007669"/>
    <property type="project" value="UniProtKB-UniRule"/>
</dbReference>
<accession>A0A285PUS9</accession>
<evidence type="ECO:0000256" key="4">
    <source>
        <dbReference type="ARBA" id="ARBA00022801"/>
    </source>
</evidence>
<dbReference type="GO" id="GO:0016787">
    <property type="term" value="F:hydrolase activity"/>
    <property type="evidence" value="ECO:0007669"/>
    <property type="project" value="UniProtKB-KW"/>
</dbReference>
<feature type="domain" description="Reverse transcriptase" evidence="10">
    <location>
        <begin position="1"/>
        <end position="282"/>
    </location>
</feature>
<dbReference type="Gene3D" id="1.20.120.920">
    <property type="entry name" value="CRISPR-associated endonuclease Cas1, C-terminal domain"/>
    <property type="match status" value="1"/>
</dbReference>
<dbReference type="GO" id="GO:0051607">
    <property type="term" value="P:defense response to virus"/>
    <property type="evidence" value="ECO:0007669"/>
    <property type="project" value="UniProtKB-UniRule"/>
</dbReference>
<dbReference type="PANTHER" id="PTHR43219:SF1">
    <property type="entry name" value="CRISPR-ASSOCIATED ENDONUCLEASE CAS1"/>
    <property type="match status" value="1"/>
</dbReference>
<dbReference type="KEGG" id="ehl:EHLA_2337"/>
<dbReference type="AlphaFoldDB" id="A0A285PUS9"/>
<dbReference type="Gene3D" id="3.100.10.20">
    <property type="entry name" value="CRISPR-associated endonuclease Cas1, N-terminal domain"/>
    <property type="match status" value="1"/>
</dbReference>
<dbReference type="Pfam" id="PF01867">
    <property type="entry name" value="Cas_Cas1"/>
    <property type="match status" value="1"/>
</dbReference>
<reference evidence="12" key="1">
    <citation type="submission" date="2017-09" db="EMBL/GenBank/DDBJ databases">
        <authorList>
            <person name="Shetty A S."/>
        </authorList>
    </citation>
    <scope>NUCLEOTIDE SEQUENCE [LARGE SCALE GENOMIC DNA]</scope>
</reference>
<evidence type="ECO:0000313" key="11">
    <source>
        <dbReference type="EMBL" id="SOB72962.1"/>
    </source>
</evidence>
<dbReference type="NCBIfam" id="TIGR00287">
    <property type="entry name" value="cas1"/>
    <property type="match status" value="1"/>
</dbReference>
<evidence type="ECO:0000313" key="12">
    <source>
        <dbReference type="Proteomes" id="UP000217549"/>
    </source>
</evidence>
<evidence type="ECO:0000256" key="9">
    <source>
        <dbReference type="HAMAP-Rule" id="MF_01470"/>
    </source>
</evidence>
<evidence type="ECO:0000256" key="8">
    <source>
        <dbReference type="ARBA" id="ARBA00023211"/>
    </source>
</evidence>
<keyword evidence="1 9" id="KW-0540">Nuclease</keyword>
<dbReference type="InterPro" id="IPR002729">
    <property type="entry name" value="CRISPR-assoc_Cas1"/>
</dbReference>
<dbReference type="Pfam" id="PF00078">
    <property type="entry name" value="RVT_1"/>
    <property type="match status" value="1"/>
</dbReference>
<keyword evidence="4 9" id="KW-0378">Hydrolase</keyword>
<protein>
    <recommendedName>
        <fullName evidence="9">CRISPR-associated endonuclease Cas1</fullName>
        <ecNumber evidence="9">3.1.-.-</ecNumber>
    </recommendedName>
</protein>
<evidence type="ECO:0000256" key="3">
    <source>
        <dbReference type="ARBA" id="ARBA00022759"/>
    </source>
</evidence>
<keyword evidence="2 9" id="KW-0479">Metal-binding</keyword>
<evidence type="ECO:0000256" key="7">
    <source>
        <dbReference type="ARBA" id="ARBA00023125"/>
    </source>
</evidence>
<name>A0A285PUS9_9FIRM</name>
<gene>
    <name evidence="9" type="primary">cas1</name>
    <name evidence="11" type="ORF">EHLA_2337</name>
</gene>
<comment type="similarity">
    <text evidence="9">Belongs to the CRISPR-associated endonuclease Cas1 family.</text>
</comment>
<organism evidence="11 12">
    <name type="scientific">Anaerobutyricum hallii</name>
    <dbReference type="NCBI Taxonomy" id="39488"/>
    <lineage>
        <taxon>Bacteria</taxon>
        <taxon>Bacillati</taxon>
        <taxon>Bacillota</taxon>
        <taxon>Clostridia</taxon>
        <taxon>Lachnospirales</taxon>
        <taxon>Lachnospiraceae</taxon>
        <taxon>Anaerobutyricum</taxon>
    </lineage>
</organism>
<dbReference type="InterPro" id="IPR042206">
    <property type="entry name" value="CRISPR-assoc_Cas1_C"/>
</dbReference>
<sequence>MKDGGIVTEISLEAIFDAENLQRAFESFEGKRDSCGADGVMVSDLPEYWNANQVVIKDTIYSGNYSPGIVKQREIVSKIGKHRIISQINTIDRFLLRAVAQVISGRLDSEFSEYSYAYRENKGTLAAAEHAAFCMQEGKRWSAELDIQHFFDCIPHDRLIKKLRRYVKDEKVMNLILSFLHCTIEDDYRISQKTLGIVQGSPLSPVLSNLYLNDLDQYMENKGYSFCRFGDNINTYTTSYEEAWQQLQEVKNYLEEKEELLINEGRTGVFKGINRRLLGFVFEEKSGKVVVKRAKNAEKTVFRGWYTTGIQKIDRNYHLINDGILTRQDYNILFENKERKKYIPVETMDSLYIYSNTIFTSEFFSFANKKGVNIAFFDKFGEKIGSFVPQNCRKNMKTQIKQMQIYQDTKERLAIARKLEIASIANLRANLRYYGRRKESQILTQAVEQMSDYVKKLNEAQDVNGLMLIEAQARQKYYQCFNEILDSQEFVFTKRTRRPPKDSLNSMISFGNTMLYQRIANEINRTSLDIRIGFVHAAGFRPESLNLDIADLFKPILVDRTIFTLINRKMIHAVDFVEVEQEGIFISGEGKTLFIREFERKLYQTILVEGQQKTYDYIIKREIQKIKKYVEQGEKYVPYKYI</sequence>
<dbReference type="InterPro" id="IPR000477">
    <property type="entry name" value="RT_dom"/>
</dbReference>
<comment type="cofactor">
    <cofactor evidence="9">
        <name>Mg(2+)</name>
        <dbReference type="ChEBI" id="CHEBI:18420"/>
    </cofactor>
    <cofactor evidence="9">
        <name>Mn(2+)</name>
        <dbReference type="ChEBI" id="CHEBI:29035"/>
    </cofactor>
</comment>
<dbReference type="InterPro" id="IPR043502">
    <property type="entry name" value="DNA/RNA_pol_sf"/>
</dbReference>
<dbReference type="PANTHER" id="PTHR43219">
    <property type="entry name" value="CRISPR-ASSOCIATED ENDONUCLEASE CAS1"/>
    <property type="match status" value="1"/>
</dbReference>
<comment type="subunit">
    <text evidence="9">Homodimer, forms a heterotetramer with a Cas2 homodimer.</text>
</comment>
<comment type="function">
    <text evidence="9">CRISPR (clustered regularly interspaced short palindromic repeat), is an adaptive immune system that provides protection against mobile genetic elements (viruses, transposable elements and conjugative plasmids). CRISPR clusters contain spacers, sequences complementary to antecedent mobile elements, and target invading nucleic acids. CRISPR clusters are transcribed and processed into CRISPR RNA (crRNA). Acts as a dsDNA endonuclease. Involved in the integration of spacer DNA into the CRISPR cassette.</text>
</comment>
<dbReference type="InterPro" id="IPR019858">
    <property type="entry name" value="CRISPR-assoc_Cas1_HMARI/TNEAP"/>
</dbReference>
<keyword evidence="6 9" id="KW-0051">Antiviral defense</keyword>
<dbReference type="CDD" id="cd01651">
    <property type="entry name" value="RT_G2_intron"/>
    <property type="match status" value="1"/>
</dbReference>
<dbReference type="GO" id="GO:0004520">
    <property type="term" value="F:DNA endonuclease activity"/>
    <property type="evidence" value="ECO:0007669"/>
    <property type="project" value="InterPro"/>
</dbReference>
<keyword evidence="8 9" id="KW-0464">Manganese</keyword>
<dbReference type="GO" id="GO:0003677">
    <property type="term" value="F:DNA binding"/>
    <property type="evidence" value="ECO:0007669"/>
    <property type="project" value="UniProtKB-KW"/>
</dbReference>
<dbReference type="SUPFAM" id="SSF56672">
    <property type="entry name" value="DNA/RNA polymerases"/>
    <property type="match status" value="1"/>
</dbReference>
<dbReference type="EC" id="3.1.-.-" evidence="9"/>
<evidence type="ECO:0000259" key="10">
    <source>
        <dbReference type="PROSITE" id="PS50878"/>
    </source>
</evidence>
<dbReference type="GO" id="GO:0043571">
    <property type="term" value="P:maintenance of CRISPR repeat elements"/>
    <property type="evidence" value="ECO:0007669"/>
    <property type="project" value="UniProtKB-UniRule"/>
</dbReference>